<feature type="transmembrane region" description="Helical" evidence="14">
    <location>
        <begin position="126"/>
        <end position="149"/>
    </location>
</feature>
<comment type="catalytic activity">
    <reaction evidence="12">
        <text>L-proline(in) + Na(+)(in) = L-proline(out) + Na(+)(out)</text>
        <dbReference type="Rhea" id="RHEA:28967"/>
        <dbReference type="ChEBI" id="CHEBI:29101"/>
        <dbReference type="ChEBI" id="CHEBI:60039"/>
    </reaction>
</comment>
<dbReference type="InterPro" id="IPR038377">
    <property type="entry name" value="Na/Glc_symporter_sf"/>
</dbReference>
<keyword evidence="11" id="KW-0739">Sodium transport</keyword>
<comment type="similarity">
    <text evidence="2 13">Belongs to the sodium:solute symporter (SSF) (TC 2.A.21) family.</text>
</comment>
<dbReference type="EMBL" id="JAINVB010000001">
    <property type="protein sequence ID" value="MCK0086538.1"/>
    <property type="molecule type" value="Genomic_DNA"/>
</dbReference>
<organism evidence="15 16">
    <name type="scientific">Clostridium symbiosum</name>
    <name type="common">Bacteroides symbiosus</name>
    <dbReference type="NCBI Taxonomy" id="1512"/>
    <lineage>
        <taxon>Bacteria</taxon>
        <taxon>Bacillati</taxon>
        <taxon>Bacillota</taxon>
        <taxon>Clostridia</taxon>
        <taxon>Lachnospirales</taxon>
        <taxon>Lachnospiraceae</taxon>
        <taxon>Otoolea</taxon>
    </lineage>
</organism>
<keyword evidence="5 14" id="KW-0812">Transmembrane</keyword>
<evidence type="ECO:0000256" key="5">
    <source>
        <dbReference type="ARBA" id="ARBA00022692"/>
    </source>
</evidence>
<evidence type="ECO:0000313" key="15">
    <source>
        <dbReference type="EMBL" id="MCK0086538.1"/>
    </source>
</evidence>
<keyword evidence="3" id="KW-0813">Transport</keyword>
<feature type="transmembrane region" description="Helical" evidence="14">
    <location>
        <begin position="271"/>
        <end position="300"/>
    </location>
</feature>
<feature type="transmembrane region" description="Helical" evidence="14">
    <location>
        <begin position="406"/>
        <end position="429"/>
    </location>
</feature>
<feature type="transmembrane region" description="Helical" evidence="14">
    <location>
        <begin position="224"/>
        <end position="251"/>
    </location>
</feature>
<name>A0AAW5F1U8_CLOSY</name>
<feature type="transmembrane region" description="Helical" evidence="14">
    <location>
        <begin position="100"/>
        <end position="119"/>
    </location>
</feature>
<dbReference type="InterPro" id="IPR050277">
    <property type="entry name" value="Sodium:Solute_Symporter"/>
</dbReference>
<keyword evidence="10 14" id="KW-0472">Membrane</keyword>
<evidence type="ECO:0000256" key="11">
    <source>
        <dbReference type="ARBA" id="ARBA00023201"/>
    </source>
</evidence>
<sequence length="463" mass="50032">MYSGLSYYGYPSGVYSGGIGYLAAAGCAVSGLLFCLIGYRIWILGKEYGFQTPSDYLRERYYSEGFGLFVAILLVFFSIPYIAVQLITIGEGISVTTNGVFPYLPAVLLGTVCVSLHIIGGGMKSVAWLDTFHTILGVCAVYIVVIYLVTKYFPNGGLVEAATAVASNPETAKTLSTPGPSGVYTWKGILNMALTGAVATIVWPHVFMRCYIAKSTKNFRVMSWALPLAHLVLTFGLVIVGSILAPAILGSNFPEPDKVMPMLANQYCTPLIAFVSILCLFAFAVSTADSMLLSASAMASRDIYIRHFYEKKGRSVDSRKVVYFGRVVLVVEMIACIVITVTKSASIIDYAYKLSSPFFAMILPCTIVGLFWKKGTKEGAIAGTVSGVIITTIFTFFVMPPFGFSALLWGLATNIVFYVGVSLVTTVPAEISEKYITRVERIISGSTEIFEITNAAVAEAKQA</sequence>
<comment type="subcellular location">
    <subcellularLocation>
        <location evidence="1">Cell membrane</location>
        <topology evidence="1">Multi-pass membrane protein</topology>
    </subcellularLocation>
</comment>
<accession>A0AAW5F1U8</accession>
<comment type="caution">
    <text evidence="15">The sequence shown here is derived from an EMBL/GenBank/DDBJ whole genome shotgun (WGS) entry which is preliminary data.</text>
</comment>
<feature type="transmembrane region" description="Helical" evidence="14">
    <location>
        <begin position="354"/>
        <end position="372"/>
    </location>
</feature>
<evidence type="ECO:0000256" key="1">
    <source>
        <dbReference type="ARBA" id="ARBA00004651"/>
    </source>
</evidence>
<dbReference type="PANTHER" id="PTHR48086">
    <property type="entry name" value="SODIUM/PROLINE SYMPORTER-RELATED"/>
    <property type="match status" value="1"/>
</dbReference>
<evidence type="ECO:0000256" key="7">
    <source>
        <dbReference type="ARBA" id="ARBA00022989"/>
    </source>
</evidence>
<dbReference type="AlphaFoldDB" id="A0AAW5F1U8"/>
<proteinExistence type="inferred from homology"/>
<dbReference type="GO" id="GO:0015293">
    <property type="term" value="F:symporter activity"/>
    <property type="evidence" value="ECO:0007669"/>
    <property type="project" value="UniProtKB-KW"/>
</dbReference>
<dbReference type="Gene3D" id="1.20.1730.10">
    <property type="entry name" value="Sodium/glucose cotransporter"/>
    <property type="match status" value="1"/>
</dbReference>
<reference evidence="15" key="1">
    <citation type="journal article" date="2022" name="Cell Host Microbe">
        <title>Colonization of the live biotherapeutic product VE303 and modulation of the microbiota and metabolites in healthy volunteers.</title>
        <authorList>
            <person name="Dsouza M."/>
            <person name="Menon R."/>
            <person name="Crossette E."/>
            <person name="Bhattarai S.K."/>
            <person name="Schneider J."/>
            <person name="Kim Y.G."/>
            <person name="Reddy S."/>
            <person name="Caballero S."/>
            <person name="Felix C."/>
            <person name="Cornacchione L."/>
            <person name="Hendrickson J."/>
            <person name="Watson A.R."/>
            <person name="Minot S.S."/>
            <person name="Greenfield N."/>
            <person name="Schopf L."/>
            <person name="Szabady R."/>
            <person name="Patarroyo J."/>
            <person name="Smith W."/>
            <person name="Harrison P."/>
            <person name="Kuijper E.J."/>
            <person name="Kelly C.P."/>
            <person name="Olle B."/>
            <person name="Bobilev D."/>
            <person name="Silber J.L."/>
            <person name="Bucci V."/>
            <person name="Roberts B."/>
            <person name="Faith J."/>
            <person name="Norman J.M."/>
        </authorList>
    </citation>
    <scope>NUCLEOTIDE SEQUENCE</scope>
    <source>
        <strain evidence="15">VE303-04</strain>
    </source>
</reference>
<dbReference type="Pfam" id="PF00474">
    <property type="entry name" value="SSF"/>
    <property type="match status" value="1"/>
</dbReference>
<dbReference type="CDD" id="cd10322">
    <property type="entry name" value="SLC5sbd"/>
    <property type="match status" value="1"/>
</dbReference>
<gene>
    <name evidence="15" type="ORF">K5I21_11770</name>
</gene>
<evidence type="ECO:0000256" key="8">
    <source>
        <dbReference type="ARBA" id="ARBA00023053"/>
    </source>
</evidence>
<keyword evidence="9" id="KW-0406">Ion transport</keyword>
<evidence type="ECO:0000256" key="3">
    <source>
        <dbReference type="ARBA" id="ARBA00022448"/>
    </source>
</evidence>
<evidence type="ECO:0000256" key="6">
    <source>
        <dbReference type="ARBA" id="ARBA00022847"/>
    </source>
</evidence>
<evidence type="ECO:0000256" key="4">
    <source>
        <dbReference type="ARBA" id="ARBA00022475"/>
    </source>
</evidence>
<evidence type="ECO:0000256" key="14">
    <source>
        <dbReference type="SAM" id="Phobius"/>
    </source>
</evidence>
<evidence type="ECO:0000313" key="16">
    <source>
        <dbReference type="Proteomes" id="UP001203136"/>
    </source>
</evidence>
<evidence type="ECO:0000256" key="13">
    <source>
        <dbReference type="RuleBase" id="RU362091"/>
    </source>
</evidence>
<evidence type="ECO:0000256" key="10">
    <source>
        <dbReference type="ARBA" id="ARBA00023136"/>
    </source>
</evidence>
<feature type="transmembrane region" description="Helical" evidence="14">
    <location>
        <begin position="20"/>
        <end position="45"/>
    </location>
</feature>
<feature type="transmembrane region" description="Helical" evidence="14">
    <location>
        <begin position="189"/>
        <end position="212"/>
    </location>
</feature>
<keyword evidence="4" id="KW-1003">Cell membrane</keyword>
<dbReference type="Proteomes" id="UP001203136">
    <property type="component" value="Unassembled WGS sequence"/>
</dbReference>
<keyword evidence="8" id="KW-0915">Sodium</keyword>
<evidence type="ECO:0000256" key="9">
    <source>
        <dbReference type="ARBA" id="ARBA00023065"/>
    </source>
</evidence>
<dbReference type="PANTHER" id="PTHR48086:SF3">
    <property type="entry name" value="SODIUM_PROLINE SYMPORTER"/>
    <property type="match status" value="1"/>
</dbReference>
<feature type="transmembrane region" description="Helical" evidence="14">
    <location>
        <begin position="66"/>
        <end position="88"/>
    </location>
</feature>
<keyword evidence="6" id="KW-0769">Symport</keyword>
<dbReference type="PROSITE" id="PS50283">
    <property type="entry name" value="NA_SOLUT_SYMP_3"/>
    <property type="match status" value="1"/>
</dbReference>
<dbReference type="InterPro" id="IPR001734">
    <property type="entry name" value="Na/solute_symporter"/>
</dbReference>
<dbReference type="GO" id="GO:0005886">
    <property type="term" value="C:plasma membrane"/>
    <property type="evidence" value="ECO:0007669"/>
    <property type="project" value="UniProtKB-SubCell"/>
</dbReference>
<feature type="transmembrane region" description="Helical" evidence="14">
    <location>
        <begin position="321"/>
        <end position="342"/>
    </location>
</feature>
<evidence type="ECO:0000256" key="2">
    <source>
        <dbReference type="ARBA" id="ARBA00006434"/>
    </source>
</evidence>
<keyword evidence="7 14" id="KW-1133">Transmembrane helix</keyword>
<evidence type="ECO:0000256" key="12">
    <source>
        <dbReference type="ARBA" id="ARBA00033708"/>
    </source>
</evidence>
<protein>
    <submittedName>
        <fullName evidence="15">Sodium:solute symporter family protein</fullName>
    </submittedName>
</protein>
<feature type="transmembrane region" description="Helical" evidence="14">
    <location>
        <begin position="379"/>
        <end position="400"/>
    </location>
</feature>
<dbReference type="GO" id="GO:0006814">
    <property type="term" value="P:sodium ion transport"/>
    <property type="evidence" value="ECO:0007669"/>
    <property type="project" value="UniProtKB-KW"/>
</dbReference>